<dbReference type="AlphaFoldDB" id="A0AAD7NHC1"/>
<dbReference type="Proteomes" id="UP001215598">
    <property type="component" value="Unassembled WGS sequence"/>
</dbReference>
<evidence type="ECO:0000313" key="3">
    <source>
        <dbReference type="Proteomes" id="UP001215598"/>
    </source>
</evidence>
<feature type="transmembrane region" description="Helical" evidence="1">
    <location>
        <begin position="234"/>
        <end position="255"/>
    </location>
</feature>
<name>A0AAD7NHC1_9AGAR</name>
<keyword evidence="1" id="KW-0472">Membrane</keyword>
<accession>A0AAD7NHC1</accession>
<proteinExistence type="predicted"/>
<feature type="transmembrane region" description="Helical" evidence="1">
    <location>
        <begin position="193"/>
        <end position="212"/>
    </location>
</feature>
<protein>
    <submittedName>
        <fullName evidence="2">Uncharacterized protein</fullName>
    </submittedName>
</protein>
<feature type="transmembrane region" description="Helical" evidence="1">
    <location>
        <begin position="86"/>
        <end position="113"/>
    </location>
</feature>
<dbReference type="EMBL" id="JARKIB010000038">
    <property type="protein sequence ID" value="KAJ7760018.1"/>
    <property type="molecule type" value="Genomic_DNA"/>
</dbReference>
<evidence type="ECO:0000313" key="2">
    <source>
        <dbReference type="EMBL" id="KAJ7760018.1"/>
    </source>
</evidence>
<feature type="transmembrane region" description="Helical" evidence="1">
    <location>
        <begin position="158"/>
        <end position="181"/>
    </location>
</feature>
<keyword evidence="3" id="KW-1185">Reference proteome</keyword>
<keyword evidence="1" id="KW-0812">Transmembrane</keyword>
<sequence length="349" mass="38564">MSVPTRLWFCPVEGNRVKECERTPGFRILVAVRHLQLSRAKLSNIVSESLLLPAKRPEPDSPLLPNESPSQHSVLPDNGRLPLSDFVIGFAVADIILISLILCLCLWAAWNPVSRRHLNRVSFRLLIYALVANLACSGCIICAVKLGPGAACAGTAFFADACILFAAVMFFSMALNLQLVIVHGVNGQKMEKYYLSAATTMALACNIPPYAAEVVMRTGVGSIAKPPLYEYDGIYPLVSCFFIITTGALDLNSILNPVRTEVNWRLNILDLLLYALRPMTYTLLAATDHSKVLSPVVFTCSTCPPWLRNQGVSQTPAGHRLHCHLELKHDEFHLASLNELRHRRGTRLH</sequence>
<keyword evidence="1" id="KW-1133">Transmembrane helix</keyword>
<organism evidence="2 3">
    <name type="scientific">Mycena metata</name>
    <dbReference type="NCBI Taxonomy" id="1033252"/>
    <lineage>
        <taxon>Eukaryota</taxon>
        <taxon>Fungi</taxon>
        <taxon>Dikarya</taxon>
        <taxon>Basidiomycota</taxon>
        <taxon>Agaricomycotina</taxon>
        <taxon>Agaricomycetes</taxon>
        <taxon>Agaricomycetidae</taxon>
        <taxon>Agaricales</taxon>
        <taxon>Marasmiineae</taxon>
        <taxon>Mycenaceae</taxon>
        <taxon>Mycena</taxon>
    </lineage>
</organism>
<reference evidence="2" key="1">
    <citation type="submission" date="2023-03" db="EMBL/GenBank/DDBJ databases">
        <title>Massive genome expansion in bonnet fungi (Mycena s.s.) driven by repeated elements and novel gene families across ecological guilds.</title>
        <authorList>
            <consortium name="Lawrence Berkeley National Laboratory"/>
            <person name="Harder C.B."/>
            <person name="Miyauchi S."/>
            <person name="Viragh M."/>
            <person name="Kuo A."/>
            <person name="Thoen E."/>
            <person name="Andreopoulos B."/>
            <person name="Lu D."/>
            <person name="Skrede I."/>
            <person name="Drula E."/>
            <person name="Henrissat B."/>
            <person name="Morin E."/>
            <person name="Kohler A."/>
            <person name="Barry K."/>
            <person name="LaButti K."/>
            <person name="Morin E."/>
            <person name="Salamov A."/>
            <person name="Lipzen A."/>
            <person name="Mereny Z."/>
            <person name="Hegedus B."/>
            <person name="Baldrian P."/>
            <person name="Stursova M."/>
            <person name="Weitz H."/>
            <person name="Taylor A."/>
            <person name="Grigoriev I.V."/>
            <person name="Nagy L.G."/>
            <person name="Martin F."/>
            <person name="Kauserud H."/>
        </authorList>
    </citation>
    <scope>NUCLEOTIDE SEQUENCE</scope>
    <source>
        <strain evidence="2">CBHHK182m</strain>
    </source>
</reference>
<evidence type="ECO:0000256" key="1">
    <source>
        <dbReference type="SAM" id="Phobius"/>
    </source>
</evidence>
<comment type="caution">
    <text evidence="2">The sequence shown here is derived from an EMBL/GenBank/DDBJ whole genome shotgun (WGS) entry which is preliminary data.</text>
</comment>
<feature type="transmembrane region" description="Helical" evidence="1">
    <location>
        <begin position="125"/>
        <end position="146"/>
    </location>
</feature>
<gene>
    <name evidence="2" type="ORF">B0H16DRAFT_1456729</name>
</gene>